<dbReference type="InterPro" id="IPR011008">
    <property type="entry name" value="Dimeric_a/b-barrel"/>
</dbReference>
<feature type="domain" description="EthD" evidence="7">
    <location>
        <begin position="6"/>
        <end position="91"/>
    </location>
</feature>
<evidence type="ECO:0000256" key="5">
    <source>
        <dbReference type="ARBA" id="ARBA00023157"/>
    </source>
</evidence>
<evidence type="ECO:0000256" key="3">
    <source>
        <dbReference type="ARBA" id="ARBA00022729"/>
    </source>
</evidence>
<dbReference type="InterPro" id="IPR009799">
    <property type="entry name" value="EthD_dom"/>
</dbReference>
<dbReference type="Gene3D" id="3.30.70.100">
    <property type="match status" value="1"/>
</dbReference>
<keyword evidence="2" id="KW-0719">Serine esterase</keyword>
<evidence type="ECO:0000256" key="2">
    <source>
        <dbReference type="ARBA" id="ARBA00022487"/>
    </source>
</evidence>
<evidence type="ECO:0000256" key="4">
    <source>
        <dbReference type="ARBA" id="ARBA00022801"/>
    </source>
</evidence>
<dbReference type="SUPFAM" id="SSF54909">
    <property type="entry name" value="Dimeric alpha+beta barrel"/>
    <property type="match status" value="1"/>
</dbReference>
<dbReference type="PANTHER" id="PTHR33938">
    <property type="entry name" value="FERULOYL ESTERASE B-RELATED"/>
    <property type="match status" value="1"/>
</dbReference>
<reference evidence="8 9" key="1">
    <citation type="journal article" date="2025" name="Microbiol. Resour. Announc.">
        <title>Draft genome sequences for Neonectria magnoliae and Neonectria punicea, canker pathogens of Liriodendron tulipifera and Acer saccharum in West Virginia.</title>
        <authorList>
            <person name="Petronek H.M."/>
            <person name="Kasson M.T."/>
            <person name="Metheny A.M."/>
            <person name="Stauder C.M."/>
            <person name="Lovett B."/>
            <person name="Lynch S.C."/>
            <person name="Garnas J.R."/>
            <person name="Kasson L.R."/>
            <person name="Stajich J.E."/>
        </authorList>
    </citation>
    <scope>NUCLEOTIDE SEQUENCE [LARGE SCALE GENOMIC DNA]</scope>
    <source>
        <strain evidence="8 9">NRRL 64653</strain>
    </source>
</reference>
<protein>
    <recommendedName>
        <fullName evidence="6">Carboxylic ester hydrolase</fullName>
        <ecNumber evidence="6">3.1.1.-</ecNumber>
    </recommendedName>
</protein>
<dbReference type="Proteomes" id="UP001498476">
    <property type="component" value="Unassembled WGS sequence"/>
</dbReference>
<dbReference type="EMBL" id="JAZAVJ010000008">
    <property type="protein sequence ID" value="KAK7423701.1"/>
    <property type="molecule type" value="Genomic_DNA"/>
</dbReference>
<dbReference type="Pfam" id="PF07110">
    <property type="entry name" value="EthD"/>
    <property type="match status" value="1"/>
</dbReference>
<evidence type="ECO:0000313" key="8">
    <source>
        <dbReference type="EMBL" id="KAK7423701.1"/>
    </source>
</evidence>
<dbReference type="Pfam" id="PF07519">
    <property type="entry name" value="Tannase"/>
    <property type="match status" value="1"/>
</dbReference>
<dbReference type="EC" id="3.1.1.-" evidence="6"/>
<keyword evidence="9" id="KW-1185">Reference proteome</keyword>
<gene>
    <name evidence="8" type="ORF">QQX98_000891</name>
</gene>
<evidence type="ECO:0000256" key="6">
    <source>
        <dbReference type="RuleBase" id="RU361238"/>
    </source>
</evidence>
<sequence length="333" mass="36703">MLVYRNPDMTPGELKDHYENIHIPLMKSLAGPVFPIKHTRHYVGRATTAATIAEDGEVKYPATIYTRKQADFEFDCFIELEFESEAAFHALSAILGEPDAAPLGGKGLPSPCDELGGIKDGVISMIDAFGFDPDSTIGKKIDCHGKPSEITKNTERIVKAVLQGLVDPQGEQLFPGATHGTLLTGLMALGNTLCNEDGICKSGQPFTLATDWIRLLLKKDPSFDPASMSHQECADPFRQSVRKFDALIGSNDADLREFNQAGKKMISWHSINDEAITVKAIREYYERVTALDTARGIDTESYFRYFEVAGTTHCSVPNGGHYPCMRWRFCSSG</sequence>
<keyword evidence="3" id="KW-0732">Signal</keyword>
<accession>A0ABR1HRD2</accession>
<evidence type="ECO:0000259" key="7">
    <source>
        <dbReference type="Pfam" id="PF07110"/>
    </source>
</evidence>
<proteinExistence type="inferred from homology"/>
<organism evidence="8 9">
    <name type="scientific">Neonectria punicea</name>
    <dbReference type="NCBI Taxonomy" id="979145"/>
    <lineage>
        <taxon>Eukaryota</taxon>
        <taxon>Fungi</taxon>
        <taxon>Dikarya</taxon>
        <taxon>Ascomycota</taxon>
        <taxon>Pezizomycotina</taxon>
        <taxon>Sordariomycetes</taxon>
        <taxon>Hypocreomycetidae</taxon>
        <taxon>Hypocreales</taxon>
        <taxon>Nectriaceae</taxon>
        <taxon>Neonectria</taxon>
    </lineage>
</organism>
<keyword evidence="5" id="KW-1015">Disulfide bond</keyword>
<keyword evidence="4 6" id="KW-0378">Hydrolase</keyword>
<dbReference type="InterPro" id="IPR011118">
    <property type="entry name" value="Tannase/feruloyl_esterase"/>
</dbReference>
<comment type="similarity">
    <text evidence="1">Belongs to the tpcK family.</text>
</comment>
<evidence type="ECO:0000313" key="9">
    <source>
        <dbReference type="Proteomes" id="UP001498476"/>
    </source>
</evidence>
<evidence type="ECO:0000256" key="1">
    <source>
        <dbReference type="ARBA" id="ARBA00005986"/>
    </source>
</evidence>
<name>A0ABR1HRD2_9HYPO</name>
<dbReference type="PANTHER" id="PTHR33938:SF8">
    <property type="entry name" value="CARBOXYLIC ESTER HYDROLASE"/>
    <property type="match status" value="1"/>
</dbReference>
<comment type="caution">
    <text evidence="8">The sequence shown here is derived from an EMBL/GenBank/DDBJ whole genome shotgun (WGS) entry which is preliminary data.</text>
</comment>
<comment type="similarity">
    <text evidence="6">Belongs to the tannase family.</text>
</comment>